<keyword evidence="2" id="KW-1185">Reference proteome</keyword>
<evidence type="ECO:0000313" key="2">
    <source>
        <dbReference type="Proteomes" id="UP000015103"/>
    </source>
</evidence>
<proteinExistence type="predicted"/>
<protein>
    <submittedName>
        <fullName evidence="1">Uncharacterized protein</fullName>
    </submittedName>
</protein>
<accession>T1HFE7</accession>
<dbReference type="InParanoid" id="T1HFE7"/>
<reference evidence="1" key="1">
    <citation type="submission" date="2015-05" db="UniProtKB">
        <authorList>
            <consortium name="EnsemblMetazoa"/>
        </authorList>
    </citation>
    <scope>IDENTIFICATION</scope>
</reference>
<name>T1HFE7_RHOPR</name>
<dbReference type="HOGENOM" id="CLU_221128_0_0_1"/>
<dbReference type="EnsemblMetazoa" id="RPRC002769-RA">
    <property type="protein sequence ID" value="RPRC002769-PA"/>
    <property type="gene ID" value="RPRC002769"/>
</dbReference>
<dbReference type="VEuPathDB" id="VectorBase:RPRC002769"/>
<dbReference type="SUPFAM" id="SSF57997">
    <property type="entry name" value="Tropomyosin"/>
    <property type="match status" value="1"/>
</dbReference>
<evidence type="ECO:0000313" key="1">
    <source>
        <dbReference type="EnsemblMetazoa" id="RPRC002769-PA"/>
    </source>
</evidence>
<dbReference type="Proteomes" id="UP000015103">
    <property type="component" value="Unassembled WGS sequence"/>
</dbReference>
<sequence length="32" mass="3662">MLPLNDELVSEKERYKTIADEMLETFADLSGC</sequence>
<dbReference type="AlphaFoldDB" id="T1HFE7"/>
<dbReference type="EMBL" id="ACPB03021647">
    <property type="status" value="NOT_ANNOTATED_CDS"/>
    <property type="molecule type" value="Genomic_DNA"/>
</dbReference>
<organism evidence="1 2">
    <name type="scientific">Rhodnius prolixus</name>
    <name type="common">Triatomid bug</name>
    <dbReference type="NCBI Taxonomy" id="13249"/>
    <lineage>
        <taxon>Eukaryota</taxon>
        <taxon>Metazoa</taxon>
        <taxon>Ecdysozoa</taxon>
        <taxon>Arthropoda</taxon>
        <taxon>Hexapoda</taxon>
        <taxon>Insecta</taxon>
        <taxon>Pterygota</taxon>
        <taxon>Neoptera</taxon>
        <taxon>Paraneoptera</taxon>
        <taxon>Hemiptera</taxon>
        <taxon>Heteroptera</taxon>
        <taxon>Panheteroptera</taxon>
        <taxon>Cimicomorpha</taxon>
        <taxon>Reduviidae</taxon>
        <taxon>Triatominae</taxon>
        <taxon>Rhodnius</taxon>
    </lineage>
</organism>